<name>A0A3P1T669_9ACTN</name>
<dbReference type="PANTHER" id="PTHR30055">
    <property type="entry name" value="HTH-TYPE TRANSCRIPTIONAL REGULATOR RUTR"/>
    <property type="match status" value="1"/>
</dbReference>
<organism evidence="4 5">
    <name type="scientific">Arachnia propionica</name>
    <dbReference type="NCBI Taxonomy" id="1750"/>
    <lineage>
        <taxon>Bacteria</taxon>
        <taxon>Bacillati</taxon>
        <taxon>Actinomycetota</taxon>
        <taxon>Actinomycetes</taxon>
        <taxon>Propionibacteriales</taxon>
        <taxon>Propionibacteriaceae</taxon>
        <taxon>Arachnia</taxon>
    </lineage>
</organism>
<dbReference type="Gene3D" id="1.10.357.10">
    <property type="entry name" value="Tetracycline Repressor, domain 2"/>
    <property type="match status" value="1"/>
</dbReference>
<comment type="caution">
    <text evidence="4">The sequence shown here is derived from an EMBL/GenBank/DDBJ whole genome shotgun (WGS) entry which is preliminary data.</text>
</comment>
<accession>A0A3P1T669</accession>
<reference evidence="4 5" key="1">
    <citation type="submission" date="2018-11" db="EMBL/GenBank/DDBJ databases">
        <title>Genomes From Bacteria Associated with the Canine Oral Cavity: a Test Case for Automated Genome-Based Taxonomic Assignment.</title>
        <authorList>
            <person name="Coil D.A."/>
            <person name="Jospin G."/>
            <person name="Darling A.E."/>
            <person name="Wallis C."/>
            <person name="Davis I.J."/>
            <person name="Harris S."/>
            <person name="Eisen J.A."/>
            <person name="Holcombe L.J."/>
            <person name="O'Flynn C."/>
        </authorList>
    </citation>
    <scope>NUCLEOTIDE SEQUENCE [LARGE SCALE GENOMIC DNA]</scope>
    <source>
        <strain evidence="4 5">OH887_COT-365</strain>
    </source>
</reference>
<gene>
    <name evidence="4" type="ORF">EII34_08725</name>
</gene>
<dbReference type="RefSeq" id="WP_124844767.1">
    <property type="nucleotide sequence ID" value="NZ_RQZG01000008.1"/>
</dbReference>
<dbReference type="GO" id="GO:0000976">
    <property type="term" value="F:transcription cis-regulatory region binding"/>
    <property type="evidence" value="ECO:0007669"/>
    <property type="project" value="TreeGrafter"/>
</dbReference>
<protein>
    <submittedName>
        <fullName evidence="4">TetR/AcrR family transcriptional regulator</fullName>
    </submittedName>
</protein>
<evidence type="ECO:0000313" key="4">
    <source>
        <dbReference type="EMBL" id="RRD04991.1"/>
    </source>
</evidence>
<feature type="domain" description="HTH tetR-type" evidence="3">
    <location>
        <begin position="7"/>
        <end position="67"/>
    </location>
</feature>
<evidence type="ECO:0000313" key="5">
    <source>
        <dbReference type="Proteomes" id="UP000280819"/>
    </source>
</evidence>
<proteinExistence type="predicted"/>
<evidence type="ECO:0000256" key="1">
    <source>
        <dbReference type="ARBA" id="ARBA00023125"/>
    </source>
</evidence>
<dbReference type="InterPro" id="IPR001647">
    <property type="entry name" value="HTH_TetR"/>
</dbReference>
<dbReference type="OrthoDB" id="4726108at2"/>
<dbReference type="Pfam" id="PF00440">
    <property type="entry name" value="TetR_N"/>
    <property type="match status" value="1"/>
</dbReference>
<dbReference type="PROSITE" id="PS50977">
    <property type="entry name" value="HTH_TETR_2"/>
    <property type="match status" value="1"/>
</dbReference>
<keyword evidence="1 2" id="KW-0238">DNA-binding</keyword>
<dbReference type="PANTHER" id="PTHR30055:SF146">
    <property type="entry name" value="HTH-TYPE TRANSCRIPTIONAL DUAL REGULATOR CECR"/>
    <property type="match status" value="1"/>
</dbReference>
<evidence type="ECO:0000256" key="2">
    <source>
        <dbReference type="PROSITE-ProRule" id="PRU00335"/>
    </source>
</evidence>
<dbReference type="InterPro" id="IPR009057">
    <property type="entry name" value="Homeodomain-like_sf"/>
</dbReference>
<sequence>MSRMSAEQRRHQVLTAATHEFARSGYHGASTQAIAARVGVSQPYLFQLFGSKLQLFIATWQLCCDRIEAVLLEAAENATAAEPGQALATAYDALLSKEKELLTLQLQAWAASCTDEEIREVVAQRFERIWRLVGSLSGASTEVVGDMMGGWVLYNVAAALQLDEIGQCTVTRAWQRSSGSR</sequence>
<dbReference type="Proteomes" id="UP000280819">
    <property type="component" value="Unassembled WGS sequence"/>
</dbReference>
<dbReference type="EMBL" id="RQZG01000008">
    <property type="protein sequence ID" value="RRD04991.1"/>
    <property type="molecule type" value="Genomic_DNA"/>
</dbReference>
<dbReference type="InterPro" id="IPR050109">
    <property type="entry name" value="HTH-type_TetR-like_transc_reg"/>
</dbReference>
<dbReference type="SUPFAM" id="SSF46689">
    <property type="entry name" value="Homeodomain-like"/>
    <property type="match status" value="1"/>
</dbReference>
<dbReference type="GO" id="GO:0003700">
    <property type="term" value="F:DNA-binding transcription factor activity"/>
    <property type="evidence" value="ECO:0007669"/>
    <property type="project" value="TreeGrafter"/>
</dbReference>
<dbReference type="AlphaFoldDB" id="A0A3P1T669"/>
<evidence type="ECO:0000259" key="3">
    <source>
        <dbReference type="PROSITE" id="PS50977"/>
    </source>
</evidence>
<dbReference type="PRINTS" id="PR00455">
    <property type="entry name" value="HTHTETR"/>
</dbReference>
<feature type="DNA-binding region" description="H-T-H motif" evidence="2">
    <location>
        <begin position="30"/>
        <end position="49"/>
    </location>
</feature>